<sequence>MNQDNLNFTSAAQLCNLKLHEQIINLLDSNITSTEDINDDLNKSSDDEAIQF</sequence>
<dbReference type="OrthoDB" id="2353628at2759"/>
<comment type="caution">
    <text evidence="1">The sequence shown here is derived from an EMBL/GenBank/DDBJ whole genome shotgun (WGS) entry which is preliminary data.</text>
</comment>
<protein>
    <submittedName>
        <fullName evidence="1">Uncharacterized protein</fullName>
    </submittedName>
</protein>
<accession>A0A397TS09</accession>
<reference evidence="1 2" key="1">
    <citation type="submission" date="2018-06" db="EMBL/GenBank/DDBJ databases">
        <title>Comparative genomics reveals the genomic features of Rhizophagus irregularis, R. cerebriforme, R. diaphanum and Gigaspora rosea, and their symbiotic lifestyle signature.</title>
        <authorList>
            <person name="Morin E."/>
            <person name="San Clemente H."/>
            <person name="Chen E.C.H."/>
            <person name="De La Providencia I."/>
            <person name="Hainaut M."/>
            <person name="Kuo A."/>
            <person name="Kohler A."/>
            <person name="Murat C."/>
            <person name="Tang N."/>
            <person name="Roy S."/>
            <person name="Loubradou J."/>
            <person name="Henrissat B."/>
            <person name="Grigoriev I.V."/>
            <person name="Corradi N."/>
            <person name="Roux C."/>
            <person name="Martin F.M."/>
        </authorList>
    </citation>
    <scope>NUCLEOTIDE SEQUENCE [LARGE SCALE GENOMIC DNA]</scope>
    <source>
        <strain evidence="1 2">DAOM 194757</strain>
    </source>
</reference>
<proteinExistence type="predicted"/>
<gene>
    <name evidence="1" type="ORF">C2G38_2232345</name>
</gene>
<name>A0A397TS09_9GLOM</name>
<organism evidence="1 2">
    <name type="scientific">Gigaspora rosea</name>
    <dbReference type="NCBI Taxonomy" id="44941"/>
    <lineage>
        <taxon>Eukaryota</taxon>
        <taxon>Fungi</taxon>
        <taxon>Fungi incertae sedis</taxon>
        <taxon>Mucoromycota</taxon>
        <taxon>Glomeromycotina</taxon>
        <taxon>Glomeromycetes</taxon>
        <taxon>Diversisporales</taxon>
        <taxon>Gigasporaceae</taxon>
        <taxon>Gigaspora</taxon>
    </lineage>
</organism>
<dbReference type="AlphaFoldDB" id="A0A397TS09"/>
<evidence type="ECO:0000313" key="2">
    <source>
        <dbReference type="Proteomes" id="UP000266673"/>
    </source>
</evidence>
<evidence type="ECO:0000313" key="1">
    <source>
        <dbReference type="EMBL" id="RIB00942.1"/>
    </source>
</evidence>
<dbReference type="EMBL" id="QKWP01003444">
    <property type="protein sequence ID" value="RIB00942.1"/>
    <property type="molecule type" value="Genomic_DNA"/>
</dbReference>
<keyword evidence="2" id="KW-1185">Reference proteome</keyword>
<dbReference type="Proteomes" id="UP000266673">
    <property type="component" value="Unassembled WGS sequence"/>
</dbReference>